<proteinExistence type="predicted"/>
<dbReference type="Pfam" id="PF08387">
    <property type="entry name" value="FBD"/>
    <property type="match status" value="1"/>
</dbReference>
<dbReference type="InterPro" id="IPR053781">
    <property type="entry name" value="F-box_AtFBL13-like"/>
</dbReference>
<comment type="caution">
    <text evidence="2">The sequence shown here is derived from an EMBL/GenBank/DDBJ whole genome shotgun (WGS) entry which is preliminary data.</text>
</comment>
<keyword evidence="3" id="KW-1185">Reference proteome</keyword>
<dbReference type="EMBL" id="JARAOO010000012">
    <property type="protein sequence ID" value="KAJ7948823.1"/>
    <property type="molecule type" value="Genomic_DNA"/>
</dbReference>
<feature type="domain" description="F-box" evidence="1">
    <location>
        <begin position="536"/>
        <end position="584"/>
    </location>
</feature>
<evidence type="ECO:0000313" key="3">
    <source>
        <dbReference type="Proteomes" id="UP001163823"/>
    </source>
</evidence>
<dbReference type="SMART" id="SM00579">
    <property type="entry name" value="FBD"/>
    <property type="match status" value="1"/>
</dbReference>
<gene>
    <name evidence="2" type="ORF">O6P43_029251</name>
</gene>
<reference evidence="2" key="1">
    <citation type="journal article" date="2023" name="Science">
        <title>Elucidation of the pathway for biosynthesis of saponin adjuvants from the soapbark tree.</title>
        <authorList>
            <person name="Reed J."/>
            <person name="Orme A."/>
            <person name="El-Demerdash A."/>
            <person name="Owen C."/>
            <person name="Martin L.B.B."/>
            <person name="Misra R.C."/>
            <person name="Kikuchi S."/>
            <person name="Rejzek M."/>
            <person name="Martin A.C."/>
            <person name="Harkess A."/>
            <person name="Leebens-Mack J."/>
            <person name="Louveau T."/>
            <person name="Stephenson M.J."/>
            <person name="Osbourn A."/>
        </authorList>
    </citation>
    <scope>NUCLEOTIDE SEQUENCE</scope>
    <source>
        <strain evidence="2">S10</strain>
    </source>
</reference>
<evidence type="ECO:0000259" key="1">
    <source>
        <dbReference type="PROSITE" id="PS50181"/>
    </source>
</evidence>
<dbReference type="KEGG" id="qsa:O6P43_029251"/>
<dbReference type="InterPro" id="IPR006566">
    <property type="entry name" value="FBD"/>
</dbReference>
<feature type="domain" description="F-box" evidence="1">
    <location>
        <begin position="35"/>
        <end position="83"/>
    </location>
</feature>
<dbReference type="Proteomes" id="UP001163823">
    <property type="component" value="Chromosome 12"/>
</dbReference>
<dbReference type="SUPFAM" id="SSF81383">
    <property type="entry name" value="F-box domain"/>
    <property type="match status" value="2"/>
</dbReference>
<sequence>MENKPHPAISEDIRDAAVVMESSHRIVRQQADYGKDVISNLPVEILSSIMCFLPTEDAVRTCVLSKKWISIWKSITNLHFEERFDSSWTMARQRFFSRFVTCVIHRLTNIQNFTLICKPEHDPSYVDAWITSILNNKLQKVHVHYLGGRSYFQYRHLLFDCDSLVELDLTMNFIFLKPHNSISLSNLKLLKLCGIAFGNDFHFNFPVLKVFEASDCRWFMNVRTVTINTPLLDSFSLLQHELSNNFVINICASCLTKFIYVGHMLEDFVISNPSSVRHASLHICIYGRYVNNRHNQLHKTGIRACKLLKQLSGVEYLELKRDEIEVLSHAKDFVANLPLLGKLVHLELWNDISDFTVLLNLLHKSPVLKSLVCYMEVLFNHDILDLIAFTLVPQCFLSHLKYVRFLAGDIDGGEHQLCLAKFVLENAKVLEKMTIQKSWRIPEMKMKKFKKQLLKCLKGSSNASVEFMSNYSKGDFQKLLGMNKKEDTPSVYCYFLCKTKRKMENKPNPASEDIGDAAVVMESSHRIKQQSADYGKDVISHLPVVTLSHILSFLPTDDAVRTCLLSKKWINIWTSITKLHFEDRFKYSSLTKARKQFFQKFVTSVIRRLSNSDIQSFTLKCISEHEPCHVNDWISSILSNKLQKLHVDYLGGDFDFPYPHPMFHCNSLIELDLTMDIFIGRPSSIISLPNLKILKLRRVVFCNDLHLNLPALKVFEATSFGWFNVLKLNINTPLLESFSVVQYQVSINHVIKISASHLMKFVYTGFLSEEFIINNLSSVRHASLHLFINGGTDNQLHVMGIRACKLLKQLHGMEYLELKHNEIEILSHAKDYVTNLPSFGKLVHLELRNDITNFEVLLNLLHKSPVLESLVCYNEVLPNQDLLELLDFTLVPQCFLSHLKYVRFFAGDIDGSEHQLGIAKVTNYLFLFLSEMAFSNSQNSVSTLPLQL</sequence>
<accession>A0AAD7PAV7</accession>
<dbReference type="Pfam" id="PF00646">
    <property type="entry name" value="F-box"/>
    <property type="match status" value="2"/>
</dbReference>
<dbReference type="CDD" id="cd22160">
    <property type="entry name" value="F-box_AtFBL13-like"/>
    <property type="match status" value="2"/>
</dbReference>
<organism evidence="2 3">
    <name type="scientific">Quillaja saponaria</name>
    <name type="common">Soap bark tree</name>
    <dbReference type="NCBI Taxonomy" id="32244"/>
    <lineage>
        <taxon>Eukaryota</taxon>
        <taxon>Viridiplantae</taxon>
        <taxon>Streptophyta</taxon>
        <taxon>Embryophyta</taxon>
        <taxon>Tracheophyta</taxon>
        <taxon>Spermatophyta</taxon>
        <taxon>Magnoliopsida</taxon>
        <taxon>eudicotyledons</taxon>
        <taxon>Gunneridae</taxon>
        <taxon>Pentapetalae</taxon>
        <taxon>rosids</taxon>
        <taxon>fabids</taxon>
        <taxon>Fabales</taxon>
        <taxon>Quillajaceae</taxon>
        <taxon>Quillaja</taxon>
    </lineage>
</organism>
<evidence type="ECO:0000313" key="2">
    <source>
        <dbReference type="EMBL" id="KAJ7948823.1"/>
    </source>
</evidence>
<dbReference type="SMART" id="SM00256">
    <property type="entry name" value="FBOX"/>
    <property type="match status" value="2"/>
</dbReference>
<dbReference type="InterPro" id="IPR036047">
    <property type="entry name" value="F-box-like_dom_sf"/>
</dbReference>
<dbReference type="InterPro" id="IPR050232">
    <property type="entry name" value="FBL13/AtMIF1-like"/>
</dbReference>
<dbReference type="PANTHER" id="PTHR31900:SF32">
    <property type="entry name" value="F-BOX_RNI_FBD-LIKE DOMAIN PROTEIN"/>
    <property type="match status" value="1"/>
</dbReference>
<dbReference type="AlphaFoldDB" id="A0AAD7PAV7"/>
<dbReference type="Gene3D" id="1.20.1280.50">
    <property type="match status" value="2"/>
</dbReference>
<dbReference type="PANTHER" id="PTHR31900">
    <property type="entry name" value="F-BOX/RNI SUPERFAMILY PROTEIN-RELATED"/>
    <property type="match status" value="1"/>
</dbReference>
<dbReference type="InterPro" id="IPR001810">
    <property type="entry name" value="F-box_dom"/>
</dbReference>
<name>A0AAD7PAV7_QUISA</name>
<dbReference type="PROSITE" id="PS50181">
    <property type="entry name" value="FBOX"/>
    <property type="match status" value="2"/>
</dbReference>
<protein>
    <submittedName>
        <fullName evidence="2">F-box protein</fullName>
    </submittedName>
</protein>